<dbReference type="GO" id="GO:0016787">
    <property type="term" value="F:hydrolase activity"/>
    <property type="evidence" value="ECO:0007669"/>
    <property type="project" value="UniProtKB-KW"/>
</dbReference>
<organism evidence="4 5">
    <name type="scientific">Streptococcus ictaluri 707-05</name>
    <dbReference type="NCBI Taxonomy" id="764299"/>
    <lineage>
        <taxon>Bacteria</taxon>
        <taxon>Bacillati</taxon>
        <taxon>Bacillota</taxon>
        <taxon>Bacilli</taxon>
        <taxon>Lactobacillales</taxon>
        <taxon>Streptococcaceae</taxon>
        <taxon>Streptococcus</taxon>
    </lineage>
</organism>
<evidence type="ECO:0000313" key="4">
    <source>
        <dbReference type="EMBL" id="EHI70169.1"/>
    </source>
</evidence>
<dbReference type="Pfam" id="PF00857">
    <property type="entry name" value="Isochorismatase"/>
    <property type="match status" value="1"/>
</dbReference>
<dbReference type="InterPro" id="IPR050272">
    <property type="entry name" value="Isochorismatase-like_hydrls"/>
</dbReference>
<keyword evidence="5" id="KW-1185">Reference proteome</keyword>
<gene>
    <name evidence="4" type="ORF">STRIC_2159</name>
</gene>
<dbReference type="CDD" id="cd01014">
    <property type="entry name" value="nicotinamidase_related"/>
    <property type="match status" value="1"/>
</dbReference>
<evidence type="ECO:0000313" key="5">
    <source>
        <dbReference type="Proteomes" id="UP000003330"/>
    </source>
</evidence>
<dbReference type="AlphaFoldDB" id="G5K1A2"/>
<comment type="caution">
    <text evidence="4">The sequence shown here is derived from an EMBL/GenBank/DDBJ whole genome shotgun (WGS) entry which is preliminary data.</text>
</comment>
<dbReference type="SUPFAM" id="SSF52499">
    <property type="entry name" value="Isochorismatase-like hydrolases"/>
    <property type="match status" value="1"/>
</dbReference>
<dbReference type="EMBL" id="AEUX02000005">
    <property type="protein sequence ID" value="EHI70169.1"/>
    <property type="molecule type" value="Genomic_DNA"/>
</dbReference>
<sequence>MMIDVQNGLVNSQPYLIDNCLALWQEAIGTARQKSIEVIYIRHHDEELPLNSKEWEIPANLSPLDGERIFEKRFNSIFKETDLHCYLKEKGIKKLCLMGMLTNYCMDTSIKVAFELGYEVFVLENGTTTFDDDNIPASLLVDYHERIWADRFAQVDDLEMMLQEE</sequence>
<dbReference type="Proteomes" id="UP000003330">
    <property type="component" value="Unassembled WGS sequence"/>
</dbReference>
<protein>
    <submittedName>
        <fullName evidence="4">Isochorismatase family protein</fullName>
        <ecNumber evidence="4">3.-.-.-</ecNumber>
    </submittedName>
</protein>
<dbReference type="PANTHER" id="PTHR43540:SF14">
    <property type="entry name" value="ISOCHORISMATASE"/>
    <property type="match status" value="1"/>
</dbReference>
<name>G5K1A2_9STRE</name>
<accession>G5K1A2</accession>
<evidence type="ECO:0000256" key="2">
    <source>
        <dbReference type="ARBA" id="ARBA00022801"/>
    </source>
</evidence>
<dbReference type="eggNOG" id="COG1335">
    <property type="taxonomic scope" value="Bacteria"/>
</dbReference>
<proteinExistence type="inferred from homology"/>
<evidence type="ECO:0000256" key="1">
    <source>
        <dbReference type="ARBA" id="ARBA00006336"/>
    </source>
</evidence>
<dbReference type="EC" id="3.-.-.-" evidence="4"/>
<feature type="domain" description="Isochorismatase-like" evidence="3">
    <location>
        <begin position="2"/>
        <end position="135"/>
    </location>
</feature>
<evidence type="ECO:0000259" key="3">
    <source>
        <dbReference type="Pfam" id="PF00857"/>
    </source>
</evidence>
<dbReference type="STRING" id="764299.STRIC_2159"/>
<dbReference type="InterPro" id="IPR000868">
    <property type="entry name" value="Isochorismatase-like_dom"/>
</dbReference>
<dbReference type="InterPro" id="IPR036380">
    <property type="entry name" value="Isochorismatase-like_sf"/>
</dbReference>
<comment type="similarity">
    <text evidence="1">Belongs to the isochorismatase family.</text>
</comment>
<dbReference type="Gene3D" id="3.40.50.850">
    <property type="entry name" value="Isochorismatase-like"/>
    <property type="match status" value="1"/>
</dbReference>
<keyword evidence="2 4" id="KW-0378">Hydrolase</keyword>
<reference evidence="4 5" key="1">
    <citation type="journal article" date="2014" name="Int. J. Syst. Evol. Microbiol.">
        <title>Phylogenomics and the dynamic genome evolution of the genus Streptococcus.</title>
        <authorList>
            <consortium name="The Broad Institute Genome Sequencing Platform"/>
            <person name="Richards V.P."/>
            <person name="Palmer S.R."/>
            <person name="Pavinski Bitar P.D."/>
            <person name="Qin X."/>
            <person name="Weinstock G.M."/>
            <person name="Highlander S.K."/>
            <person name="Town C.D."/>
            <person name="Burne R.A."/>
            <person name="Stanhope M.J."/>
        </authorList>
    </citation>
    <scope>NUCLEOTIDE SEQUENCE [LARGE SCALE GENOMIC DNA]</scope>
    <source>
        <strain evidence="4 5">707-05</strain>
    </source>
</reference>
<dbReference type="PANTHER" id="PTHR43540">
    <property type="entry name" value="PEROXYUREIDOACRYLATE/UREIDOACRYLATE AMIDOHYDROLASE-RELATED"/>
    <property type="match status" value="1"/>
</dbReference>